<dbReference type="FunFam" id="1.10.10.60:FF:000229">
    <property type="entry name" value="Homeobox-leucine zipper protein HDG1"/>
    <property type="match status" value="1"/>
</dbReference>
<evidence type="ECO:0000313" key="15">
    <source>
        <dbReference type="Proteomes" id="UP000095767"/>
    </source>
</evidence>
<reference evidence="14 15" key="1">
    <citation type="submission" date="2016-09" db="EMBL/GenBank/DDBJ databases">
        <title>The draft genome of Dichanthelium oligosanthes: A C3 panicoid grass species.</title>
        <authorList>
            <person name="Studer A.J."/>
            <person name="Schnable J.C."/>
            <person name="Brutnell T.P."/>
        </authorList>
    </citation>
    <scope>NUCLEOTIDE SEQUENCE [LARGE SCALE GENOMIC DNA]</scope>
    <source>
        <strain evidence="15">cv. Kellogg 1175</strain>
        <tissue evidence="14">Leaf</tissue>
    </source>
</reference>
<dbReference type="OrthoDB" id="6159439at2759"/>
<evidence type="ECO:0000259" key="13">
    <source>
        <dbReference type="PROSITE" id="PS50848"/>
    </source>
</evidence>
<dbReference type="AlphaFoldDB" id="A0A1E5W1G5"/>
<comment type="caution">
    <text evidence="14">The sequence shown here is derived from an EMBL/GenBank/DDBJ whole genome shotgun (WGS) entry which is preliminary data.</text>
</comment>
<dbReference type="Gene3D" id="1.10.10.60">
    <property type="entry name" value="Homeodomain-like"/>
    <property type="match status" value="1"/>
</dbReference>
<dbReference type="InterPro" id="IPR001356">
    <property type="entry name" value="HD"/>
</dbReference>
<accession>A0A1E5W1G5</accession>
<evidence type="ECO:0000256" key="5">
    <source>
        <dbReference type="ARBA" id="ARBA00023125"/>
    </source>
</evidence>
<evidence type="ECO:0000259" key="12">
    <source>
        <dbReference type="PROSITE" id="PS50071"/>
    </source>
</evidence>
<dbReference type="InterPro" id="IPR002913">
    <property type="entry name" value="START_lipid-bd_dom"/>
</dbReference>
<dbReference type="Proteomes" id="UP000095767">
    <property type="component" value="Unassembled WGS sequence"/>
</dbReference>
<dbReference type="CDD" id="cd00086">
    <property type="entry name" value="homeodomain"/>
    <property type="match status" value="1"/>
</dbReference>
<dbReference type="InterPro" id="IPR042160">
    <property type="entry name" value="HD-Zip_IV"/>
</dbReference>
<dbReference type="EMBL" id="LWDX02023882">
    <property type="protein sequence ID" value="OEL31224.1"/>
    <property type="molecule type" value="Genomic_DNA"/>
</dbReference>
<evidence type="ECO:0000256" key="1">
    <source>
        <dbReference type="ARBA" id="ARBA00004123"/>
    </source>
</evidence>
<dbReference type="PROSITE" id="PS50848">
    <property type="entry name" value="START"/>
    <property type="match status" value="1"/>
</dbReference>
<dbReference type="InterPro" id="IPR023393">
    <property type="entry name" value="START-like_dom_sf"/>
</dbReference>
<keyword evidence="7" id="KW-0804">Transcription</keyword>
<keyword evidence="4" id="KW-0175">Coiled coil</keyword>
<evidence type="ECO:0000256" key="7">
    <source>
        <dbReference type="ARBA" id="ARBA00023163"/>
    </source>
</evidence>
<dbReference type="GO" id="GO:0005634">
    <property type="term" value="C:nucleus"/>
    <property type="evidence" value="ECO:0007669"/>
    <property type="project" value="UniProtKB-SubCell"/>
</dbReference>
<dbReference type="GO" id="GO:0000981">
    <property type="term" value="F:DNA-binding transcription factor activity, RNA polymerase II-specific"/>
    <property type="evidence" value="ECO:0007669"/>
    <property type="project" value="InterPro"/>
</dbReference>
<comment type="similarity">
    <text evidence="2">Belongs to the HD-ZIP homeobox family. Class IV subfamily.</text>
</comment>
<dbReference type="PROSITE" id="PS00027">
    <property type="entry name" value="HOMEOBOX_1"/>
    <property type="match status" value="1"/>
</dbReference>
<evidence type="ECO:0000256" key="10">
    <source>
        <dbReference type="RuleBase" id="RU000682"/>
    </source>
</evidence>
<dbReference type="Pfam" id="PF01852">
    <property type="entry name" value="START"/>
    <property type="match status" value="1"/>
</dbReference>
<dbReference type="GO" id="GO:0003677">
    <property type="term" value="F:DNA binding"/>
    <property type="evidence" value="ECO:0007669"/>
    <property type="project" value="UniProtKB-UniRule"/>
</dbReference>
<dbReference type="InterPro" id="IPR017970">
    <property type="entry name" value="Homeobox_CS"/>
</dbReference>
<dbReference type="InterPro" id="IPR057993">
    <property type="entry name" value="HD-Zip_IV_C"/>
</dbReference>
<gene>
    <name evidence="14" type="ORF">BAE44_0007758</name>
</gene>
<dbReference type="SUPFAM" id="SSF55961">
    <property type="entry name" value="Bet v1-like"/>
    <property type="match status" value="2"/>
</dbReference>
<evidence type="ECO:0000256" key="6">
    <source>
        <dbReference type="ARBA" id="ARBA00023155"/>
    </source>
</evidence>
<organism evidence="14 15">
    <name type="scientific">Dichanthelium oligosanthes</name>
    <dbReference type="NCBI Taxonomy" id="888268"/>
    <lineage>
        <taxon>Eukaryota</taxon>
        <taxon>Viridiplantae</taxon>
        <taxon>Streptophyta</taxon>
        <taxon>Embryophyta</taxon>
        <taxon>Tracheophyta</taxon>
        <taxon>Spermatophyta</taxon>
        <taxon>Magnoliopsida</taxon>
        <taxon>Liliopsida</taxon>
        <taxon>Poales</taxon>
        <taxon>Poaceae</taxon>
        <taxon>PACMAD clade</taxon>
        <taxon>Panicoideae</taxon>
        <taxon>Panicodae</taxon>
        <taxon>Paniceae</taxon>
        <taxon>Dichantheliinae</taxon>
        <taxon>Dichanthelium</taxon>
    </lineage>
</organism>
<name>A0A1E5W1G5_9POAL</name>
<dbReference type="Pfam" id="PF00046">
    <property type="entry name" value="Homeodomain"/>
    <property type="match status" value="1"/>
</dbReference>
<feature type="region of interest" description="Disordered" evidence="11">
    <location>
        <begin position="94"/>
        <end position="135"/>
    </location>
</feature>
<evidence type="ECO:0000256" key="3">
    <source>
        <dbReference type="ARBA" id="ARBA00023015"/>
    </source>
</evidence>
<evidence type="ECO:0000313" key="14">
    <source>
        <dbReference type="EMBL" id="OEL31224.1"/>
    </source>
</evidence>
<dbReference type="STRING" id="888268.A0A1E5W1G5"/>
<sequence length="853" mass="91481">MFGDCQVLSSMAAMAGASSSADALFIPNPGALAGFMSSSAAAMPFHHFSSTAASIIPKEEGGIMGALQVAKDEDMDLEMDMELSGGSGSGHLDGLLSFADVDDDRPEQKPQHSGLELQPVDAGQQQLATNNGKKKRYHRHTAHQIQQMEALFKECPHPDDKQRLKLSQELGLKPRQVKFWFQNRRTQMKAQQDRADNVLLRAENESLKSENYRLQAAIRNVVCPNCGHAAVLGEMSYEEQQLRIENARLKDELDRLACIATRYGGGRQPSMSSALGCLSAPSPVLMAPLDLDMSVYSRHFTDQSSIMGCGDLIQSVLAPPQQIITGGAEHHATSSYMGSMAPAPVPEQDRQLVLDLAATAADTLAKMCRAGEPLWVRCRGAGSEVMVADEHARMFSWPVDNGKQDGGSAATAARTEGSRDSAVVIMNSITLVDAFLDANKWMELFPSIVSKARTIQVINHGASSGHLGSGSLLLMQGEVQFPSPLVPAREVVFFRYCVHNSDEGTWSVVDFPAEGFQLEALQTSSVVKCQRRPSGCIIQDMPNGYSRVVWVEHMEMVGDEKPLHQVFKDYVANGAAFGATRWVSLLQRQCERIASELARNIADLGGILHYRASGSQSWTALLESTEDTIRVTTRKNTDPGQPSGVILTAVSTSWLPFSHQQVFELLADEQQRCQLEILSNGGSLHEVAHIANGSHPRNCISLLRVNAASNSSQNVELLLQESSTHPDGGSLVVFATVDVDAIQVTMSGEDPSYIPLLPLGFAIFPATNPSSAATSASSGNSESSPGNPNEPASGCLLTVGMQVLASAVPSAKLNLSSVTAINSHVCNAIHQITTALKGDGASRAEPAAVGGSD</sequence>
<keyword evidence="5 9" id="KW-0238">DNA-binding</keyword>
<dbReference type="CDD" id="cd08875">
    <property type="entry name" value="START_ArGLABRA2_like"/>
    <property type="match status" value="1"/>
</dbReference>
<protein>
    <submittedName>
        <fullName evidence="14">Homeobox-leucine zipper protein ROC3</fullName>
    </submittedName>
</protein>
<feature type="DNA-binding region" description="Homeobox" evidence="9">
    <location>
        <begin position="133"/>
        <end position="192"/>
    </location>
</feature>
<feature type="domain" description="START" evidence="13">
    <location>
        <begin position="346"/>
        <end position="595"/>
    </location>
</feature>
<dbReference type="Gene3D" id="3.30.530.20">
    <property type="match status" value="1"/>
</dbReference>
<keyword evidence="6 9" id="KW-0371">Homeobox</keyword>
<feature type="region of interest" description="Disordered" evidence="11">
    <location>
        <begin position="772"/>
        <end position="792"/>
    </location>
</feature>
<evidence type="ECO:0000256" key="8">
    <source>
        <dbReference type="ARBA" id="ARBA00023242"/>
    </source>
</evidence>
<dbReference type="GO" id="GO:0008289">
    <property type="term" value="F:lipid binding"/>
    <property type="evidence" value="ECO:0007669"/>
    <property type="project" value="InterPro"/>
</dbReference>
<evidence type="ECO:0000256" key="9">
    <source>
        <dbReference type="PROSITE-ProRule" id="PRU00108"/>
    </source>
</evidence>
<dbReference type="SMART" id="SM00389">
    <property type="entry name" value="HOX"/>
    <property type="match status" value="1"/>
</dbReference>
<dbReference type="Pfam" id="PF25797">
    <property type="entry name" value="PDF2_C"/>
    <property type="match status" value="1"/>
</dbReference>
<keyword evidence="15" id="KW-1185">Reference proteome</keyword>
<evidence type="ECO:0000256" key="4">
    <source>
        <dbReference type="ARBA" id="ARBA00023054"/>
    </source>
</evidence>
<feature type="domain" description="Homeobox" evidence="12">
    <location>
        <begin position="131"/>
        <end position="191"/>
    </location>
</feature>
<comment type="subcellular location">
    <subcellularLocation>
        <location evidence="1 9 10">Nucleus</location>
    </subcellularLocation>
</comment>
<evidence type="ECO:0000256" key="11">
    <source>
        <dbReference type="SAM" id="MobiDB-lite"/>
    </source>
</evidence>
<dbReference type="PANTHER" id="PTHR45654">
    <property type="entry name" value="HOMEOBOX-LEUCINE ZIPPER PROTEIN MERISTEM L1"/>
    <property type="match status" value="1"/>
</dbReference>
<dbReference type="PROSITE" id="PS50071">
    <property type="entry name" value="HOMEOBOX_2"/>
    <property type="match status" value="1"/>
</dbReference>
<dbReference type="PANTHER" id="PTHR45654:SF11">
    <property type="entry name" value="HOMEOBOX-LEUCINE ZIPPER PROTEIN HDG5"/>
    <property type="match status" value="1"/>
</dbReference>
<evidence type="ECO:0000256" key="2">
    <source>
        <dbReference type="ARBA" id="ARBA00006789"/>
    </source>
</evidence>
<keyword evidence="3" id="KW-0805">Transcription regulation</keyword>
<proteinExistence type="inferred from homology"/>
<dbReference type="SUPFAM" id="SSF46689">
    <property type="entry name" value="Homeodomain-like"/>
    <property type="match status" value="1"/>
</dbReference>
<dbReference type="InterPro" id="IPR009057">
    <property type="entry name" value="Homeodomain-like_sf"/>
</dbReference>
<dbReference type="SMART" id="SM00234">
    <property type="entry name" value="START"/>
    <property type="match status" value="1"/>
</dbReference>
<keyword evidence="8 9" id="KW-0539">Nucleus</keyword>